<dbReference type="Proteomes" id="UP000002012">
    <property type="component" value="Chromosome"/>
</dbReference>
<accession>D4H6Y1</accession>
<gene>
    <name evidence="2" type="ordered locus">Dacet_1072</name>
</gene>
<protein>
    <submittedName>
        <fullName evidence="2">HipA N-terminal domain protein</fullName>
    </submittedName>
</protein>
<dbReference type="eggNOG" id="COG3550">
    <property type="taxonomic scope" value="Bacteria"/>
</dbReference>
<evidence type="ECO:0000313" key="2">
    <source>
        <dbReference type="EMBL" id="ADD67847.1"/>
    </source>
</evidence>
<feature type="domain" description="HipA N-terminal subdomain 1" evidence="1">
    <location>
        <begin position="5"/>
        <end position="97"/>
    </location>
</feature>
<dbReference type="STRING" id="522772.Dacet_1072"/>
<dbReference type="InParanoid" id="D4H6Y1"/>
<evidence type="ECO:0000313" key="3">
    <source>
        <dbReference type="Proteomes" id="UP000002012"/>
    </source>
</evidence>
<dbReference type="AlphaFoldDB" id="D4H6Y1"/>
<reference evidence="2 3" key="1">
    <citation type="journal article" date="2010" name="Stand. Genomic Sci.">
        <title>Complete genome sequence of Denitrovibrio acetiphilus type strain (N2460).</title>
        <authorList>
            <person name="Kiss H."/>
            <person name="Lang E."/>
            <person name="Lapidus A."/>
            <person name="Copeland A."/>
            <person name="Nolan M."/>
            <person name="Glavina Del Rio T."/>
            <person name="Chen F."/>
            <person name="Lucas S."/>
            <person name="Tice H."/>
            <person name="Cheng J.F."/>
            <person name="Han C."/>
            <person name="Goodwin L."/>
            <person name="Pitluck S."/>
            <person name="Liolios K."/>
            <person name="Pati A."/>
            <person name="Ivanova N."/>
            <person name="Mavromatis K."/>
            <person name="Chen A."/>
            <person name="Palaniappan K."/>
            <person name="Land M."/>
            <person name="Hauser L."/>
            <person name="Chang Y.J."/>
            <person name="Jeffries C.D."/>
            <person name="Detter J.C."/>
            <person name="Brettin T."/>
            <person name="Spring S."/>
            <person name="Rohde M."/>
            <person name="Goker M."/>
            <person name="Woyke T."/>
            <person name="Bristow J."/>
            <person name="Eisen J.A."/>
            <person name="Markowitz V."/>
            <person name="Hugenholtz P."/>
            <person name="Kyrpides N.C."/>
            <person name="Klenk H.P."/>
        </authorList>
    </citation>
    <scope>NUCLEOTIDE SEQUENCE [LARGE SCALE GENOMIC DNA]</scope>
    <source>
        <strain evidence="3">DSM 12809 / NBRC 114555 / N2460</strain>
    </source>
</reference>
<dbReference type="EMBL" id="CP001968">
    <property type="protein sequence ID" value="ADD67847.1"/>
    <property type="molecule type" value="Genomic_DNA"/>
</dbReference>
<sequence length="102" mass="11564">MRKALVYQHGVAAGYLIKKEKTYEFHYLAGYEGVAISLTMPVKDEPYIFESFPPFFDGLLPEGYMLESLLERCKIDRTDYFSQLVTVGANMVGSVAVKEIID</sequence>
<proteinExistence type="predicted"/>
<dbReference type="InterPro" id="IPR017508">
    <property type="entry name" value="HipA_N1"/>
</dbReference>
<evidence type="ECO:0000259" key="1">
    <source>
        <dbReference type="Pfam" id="PF13657"/>
    </source>
</evidence>
<keyword evidence="3" id="KW-1185">Reference proteome</keyword>
<dbReference type="NCBIfam" id="TIGR03071">
    <property type="entry name" value="couple_hipA"/>
    <property type="match status" value="1"/>
</dbReference>
<dbReference type="RefSeq" id="WP_013010378.1">
    <property type="nucleotide sequence ID" value="NC_013943.1"/>
</dbReference>
<name>D4H6Y1_DENA2</name>
<organism evidence="2 3">
    <name type="scientific">Denitrovibrio acetiphilus (strain DSM 12809 / NBRC 114555 / N2460)</name>
    <dbReference type="NCBI Taxonomy" id="522772"/>
    <lineage>
        <taxon>Bacteria</taxon>
        <taxon>Pseudomonadati</taxon>
        <taxon>Deferribacterota</taxon>
        <taxon>Deferribacteres</taxon>
        <taxon>Deferribacterales</taxon>
        <taxon>Geovibrionaceae</taxon>
        <taxon>Denitrovibrio</taxon>
    </lineage>
</organism>
<dbReference type="HOGENOM" id="CLU_168268_1_0_0"/>
<dbReference type="OrthoDB" id="9805913at2"/>
<dbReference type="Pfam" id="PF13657">
    <property type="entry name" value="Couple_hipA"/>
    <property type="match status" value="1"/>
</dbReference>
<dbReference type="KEGG" id="dap:Dacet_1072"/>
<dbReference type="PaxDb" id="522772-Dacet_1072"/>